<dbReference type="GeneID" id="141450405"/>
<dbReference type="VEuPathDB" id="VectorBase:RPRC010301"/>
<dbReference type="Pfam" id="PF00916">
    <property type="entry name" value="Sulfate_transp"/>
    <property type="match status" value="1"/>
</dbReference>
<dbReference type="InParanoid" id="T1I1Y1"/>
<feature type="domain" description="STAS" evidence="6">
    <location>
        <begin position="480"/>
        <end position="557"/>
    </location>
</feature>
<keyword evidence="3 5" id="KW-1133">Transmembrane helix</keyword>
<feature type="transmembrane region" description="Helical" evidence="5">
    <location>
        <begin position="136"/>
        <end position="162"/>
    </location>
</feature>
<dbReference type="EnsemblMetazoa" id="RPRC010301-RA">
    <property type="protein sequence ID" value="RPRC010301-PA"/>
    <property type="gene ID" value="RPRC010301"/>
</dbReference>
<keyword evidence="4 5" id="KW-0472">Membrane</keyword>
<feature type="transmembrane region" description="Helical" evidence="5">
    <location>
        <begin position="108"/>
        <end position="129"/>
    </location>
</feature>
<dbReference type="FunCoup" id="T1I1Y1">
    <property type="interactions" value="2"/>
</dbReference>
<evidence type="ECO:0000256" key="4">
    <source>
        <dbReference type="ARBA" id="ARBA00023136"/>
    </source>
</evidence>
<feature type="transmembrane region" description="Helical" evidence="5">
    <location>
        <begin position="392"/>
        <end position="411"/>
    </location>
</feature>
<organism evidence="7 8">
    <name type="scientific">Rhodnius prolixus</name>
    <name type="common">Triatomid bug</name>
    <dbReference type="NCBI Taxonomy" id="13249"/>
    <lineage>
        <taxon>Eukaryota</taxon>
        <taxon>Metazoa</taxon>
        <taxon>Ecdysozoa</taxon>
        <taxon>Arthropoda</taxon>
        <taxon>Hexapoda</taxon>
        <taxon>Insecta</taxon>
        <taxon>Pterygota</taxon>
        <taxon>Neoptera</taxon>
        <taxon>Paraneoptera</taxon>
        <taxon>Hemiptera</taxon>
        <taxon>Heteroptera</taxon>
        <taxon>Panheteroptera</taxon>
        <taxon>Cimicomorpha</taxon>
        <taxon>Reduviidae</taxon>
        <taxon>Triatominae</taxon>
        <taxon>Rhodnius</taxon>
    </lineage>
</organism>
<dbReference type="AlphaFoldDB" id="T1I1Y1"/>
<dbReference type="Proteomes" id="UP000015103">
    <property type="component" value="Unassembled WGS sequence"/>
</dbReference>
<evidence type="ECO:0000256" key="1">
    <source>
        <dbReference type="ARBA" id="ARBA00004141"/>
    </source>
</evidence>
<evidence type="ECO:0000256" key="3">
    <source>
        <dbReference type="ARBA" id="ARBA00022989"/>
    </source>
</evidence>
<dbReference type="InterPro" id="IPR036513">
    <property type="entry name" value="STAS_dom_sf"/>
</dbReference>
<feature type="transmembrane region" description="Helical" evidence="5">
    <location>
        <begin position="43"/>
        <end position="63"/>
    </location>
</feature>
<evidence type="ECO:0000256" key="5">
    <source>
        <dbReference type="SAM" id="Phobius"/>
    </source>
</evidence>
<feature type="transmembrane region" description="Helical" evidence="5">
    <location>
        <begin position="228"/>
        <end position="251"/>
    </location>
</feature>
<dbReference type="PANTHER" id="PTHR11814">
    <property type="entry name" value="SULFATE TRANSPORTER"/>
    <property type="match status" value="1"/>
</dbReference>
<feature type="transmembrane region" description="Helical" evidence="5">
    <location>
        <begin position="299"/>
        <end position="319"/>
    </location>
</feature>
<dbReference type="HOGENOM" id="CLU_003182_12_2_1"/>
<evidence type="ECO:0000313" key="8">
    <source>
        <dbReference type="Proteomes" id="UP000015103"/>
    </source>
</evidence>
<evidence type="ECO:0000259" key="6">
    <source>
        <dbReference type="PROSITE" id="PS50801"/>
    </source>
</evidence>
<dbReference type="EMBL" id="ACPB03000283">
    <property type="status" value="NOT_ANNOTATED_CDS"/>
    <property type="molecule type" value="Genomic_DNA"/>
</dbReference>
<keyword evidence="8" id="KW-1185">Reference proteome</keyword>
<dbReference type="GO" id="GO:0016020">
    <property type="term" value="C:membrane"/>
    <property type="evidence" value="ECO:0007669"/>
    <property type="project" value="UniProtKB-SubCell"/>
</dbReference>
<feature type="transmembrane region" description="Helical" evidence="5">
    <location>
        <begin position="423"/>
        <end position="454"/>
    </location>
</feature>
<feature type="transmembrane region" description="Helical" evidence="5">
    <location>
        <begin position="367"/>
        <end position="386"/>
    </location>
</feature>
<keyword evidence="2 5" id="KW-0812">Transmembrane</keyword>
<comment type="subcellular location">
    <subcellularLocation>
        <location evidence="1">Membrane</location>
        <topology evidence="1">Multi-pass membrane protein</topology>
    </subcellularLocation>
</comment>
<proteinExistence type="predicted"/>
<dbReference type="SUPFAM" id="SSF52091">
    <property type="entry name" value="SpoIIaa-like"/>
    <property type="match status" value="1"/>
</dbReference>
<protein>
    <submittedName>
        <fullName evidence="7">STAS domain-containing protein</fullName>
    </submittedName>
</protein>
<evidence type="ECO:0000313" key="7">
    <source>
        <dbReference type="EnsemblMetazoa" id="RPRC010301-PA"/>
    </source>
</evidence>
<dbReference type="Gene3D" id="3.30.750.24">
    <property type="entry name" value="STAS domain"/>
    <property type="match status" value="1"/>
</dbReference>
<sequence length="604" mass="66808">MAPTERMQQYSKWRRRVNSFLTKRLPICGWICKYTKEDALCDLIAGITISLTMIPQSIAYAALAGLSPQYGLNSAFMGCLIYVFFGTIKEVVIGPTSLMALLTYQFTHSLNVDFVILLCFLCGIIELILGFLHLGFLVCFISAPVMSGFTTATSIIVIVAQLKSLLGLHFKSLGFIDNVRQLIYHAVSIRLGDTALGISCLIALMFLKHLKDIKLPENFPKKQLLKNTFWFLSTSRNAAVVFICSLISLLYEKDGLNPPFITTKHVESGVPEFKLPPFSTQIGNQTYGFLEMVSELGSGYLIVPIVSVLANVAIAKVFAVGKVDATQEMLSLALCNIFGSFFQSMPTCGAFTRSAVISASGVRTPFACLYSAIITLLALNFLGPYFHLIPRATLAAVLIVAVVVLIDSEIFRPLYKSHRLDFIILLCTLVGCLGLGIEIGMVIGVIISLFYLIYKWARPDITVETIKCCNGVYVTITPPSDLYFPSADYLSTLVMKKTLSEDGNQMPVLIDCSNVNGTDYTVAKNIILLSRKLEKSGQQLLLANVSDNTSKVWKSAGCDQKQFCESDTEHSLFGIHLKQYKNHAVQNESKEHHCEEEVQQLMDK</sequence>
<dbReference type="InterPro" id="IPR002645">
    <property type="entry name" value="STAS_dom"/>
</dbReference>
<reference evidence="7" key="1">
    <citation type="submission" date="2015-05" db="UniProtKB">
        <authorList>
            <consortium name="EnsemblMetazoa"/>
        </authorList>
    </citation>
    <scope>IDENTIFICATION</scope>
</reference>
<dbReference type="CDD" id="cd07042">
    <property type="entry name" value="STAS_SulP_like_sulfate_transporter"/>
    <property type="match status" value="1"/>
</dbReference>
<dbReference type="eggNOG" id="KOG0236">
    <property type="taxonomic scope" value="Eukaryota"/>
</dbReference>
<dbReference type="RefSeq" id="XP_073976906.1">
    <property type="nucleotide sequence ID" value="XM_074120805.1"/>
</dbReference>
<name>T1I1Y1_RHOPR</name>
<dbReference type="STRING" id="13249.T1I1Y1"/>
<accession>T1I1Y1</accession>
<evidence type="ECO:0000256" key="2">
    <source>
        <dbReference type="ARBA" id="ARBA00022692"/>
    </source>
</evidence>
<dbReference type="PROSITE" id="PS50801">
    <property type="entry name" value="STAS"/>
    <property type="match status" value="1"/>
</dbReference>
<dbReference type="Pfam" id="PF01740">
    <property type="entry name" value="STAS"/>
    <property type="match status" value="1"/>
</dbReference>
<dbReference type="GO" id="GO:0055085">
    <property type="term" value="P:transmembrane transport"/>
    <property type="evidence" value="ECO:0007669"/>
    <property type="project" value="InterPro"/>
</dbReference>
<dbReference type="InterPro" id="IPR011547">
    <property type="entry name" value="SLC26A/SulP_dom"/>
</dbReference>
<dbReference type="InterPro" id="IPR001902">
    <property type="entry name" value="SLC26A/SulP_fam"/>
</dbReference>